<keyword evidence="3" id="KW-1185">Reference proteome</keyword>
<gene>
    <name evidence="2" type="ORF">INT46_001194</name>
</gene>
<feature type="domain" description="Tc1-like transposase DDE" evidence="1">
    <location>
        <begin position="115"/>
        <end position="264"/>
    </location>
</feature>
<dbReference type="InterPro" id="IPR009057">
    <property type="entry name" value="Homeodomain-like_sf"/>
</dbReference>
<accession>A0A8H7QYZ6</accession>
<evidence type="ECO:0000259" key="1">
    <source>
        <dbReference type="Pfam" id="PF13358"/>
    </source>
</evidence>
<name>A0A8H7QYZ6_9FUNG</name>
<dbReference type="EMBL" id="JAEPRC010000301">
    <property type="protein sequence ID" value="KAG2200892.1"/>
    <property type="molecule type" value="Genomic_DNA"/>
</dbReference>
<sequence length="316" mass="36851">MKSISDSKRSDVLSLLNSGHTVAEIVRRVKVTCPDRKKAKGGRPSKLTIENKRYCVQKITKGGLDNAMQIKEELYRDLKINVSADTVRRALRNNGLGALPKCKDKIDWTLDDWKRVIFTDESKVNCFNSDGRGWCWKRDNEEVQPRDTKKKRKYGGGRRIMIWSGISWSGVGWLCKIEGNMNSELYKSIIDDDLEKSIDDMSQKLKLRRDQVILQQDNDPKHTSKLMKDHFKTKKYEVMSWPAQSPDLNPNENMWRLLKIRLNEYDMPPKGMNDLWERTREVWYEKITVEECQKVISSMPYCVEACIKAKGYGIDY</sequence>
<dbReference type="PANTHER" id="PTHR23022">
    <property type="entry name" value="TRANSPOSABLE ELEMENT-RELATED"/>
    <property type="match status" value="1"/>
</dbReference>
<dbReference type="InterPro" id="IPR036397">
    <property type="entry name" value="RNaseH_sf"/>
</dbReference>
<dbReference type="SUPFAM" id="SSF46689">
    <property type="entry name" value="Homeodomain-like"/>
    <property type="match status" value="1"/>
</dbReference>
<evidence type="ECO:0000313" key="3">
    <source>
        <dbReference type="Proteomes" id="UP000650833"/>
    </source>
</evidence>
<dbReference type="OrthoDB" id="2416077at2759"/>
<dbReference type="Proteomes" id="UP000650833">
    <property type="component" value="Unassembled WGS sequence"/>
</dbReference>
<dbReference type="PANTHER" id="PTHR23022:SF135">
    <property type="entry name" value="SI:DKEY-77F5.3"/>
    <property type="match status" value="1"/>
</dbReference>
<dbReference type="Gene3D" id="3.30.420.10">
    <property type="entry name" value="Ribonuclease H-like superfamily/Ribonuclease H"/>
    <property type="match status" value="1"/>
</dbReference>
<dbReference type="InterPro" id="IPR052338">
    <property type="entry name" value="Transposase_5"/>
</dbReference>
<organism evidence="2 3">
    <name type="scientific">Mucor plumbeus</name>
    <dbReference type="NCBI Taxonomy" id="97098"/>
    <lineage>
        <taxon>Eukaryota</taxon>
        <taxon>Fungi</taxon>
        <taxon>Fungi incertae sedis</taxon>
        <taxon>Mucoromycota</taxon>
        <taxon>Mucoromycotina</taxon>
        <taxon>Mucoromycetes</taxon>
        <taxon>Mucorales</taxon>
        <taxon>Mucorineae</taxon>
        <taxon>Mucoraceae</taxon>
        <taxon>Mucor</taxon>
    </lineage>
</organism>
<dbReference type="AlphaFoldDB" id="A0A8H7QYZ6"/>
<protein>
    <recommendedName>
        <fullName evidence="1">Tc1-like transposase DDE domain-containing protein</fullName>
    </recommendedName>
</protein>
<reference evidence="2" key="1">
    <citation type="submission" date="2020-12" db="EMBL/GenBank/DDBJ databases">
        <title>Metabolic potential, ecology and presence of endohyphal bacteria is reflected in genomic diversity of Mucoromycotina.</title>
        <authorList>
            <person name="Muszewska A."/>
            <person name="Okrasinska A."/>
            <person name="Steczkiewicz K."/>
            <person name="Drgas O."/>
            <person name="Orlowska M."/>
            <person name="Perlinska-Lenart U."/>
            <person name="Aleksandrzak-Piekarczyk T."/>
            <person name="Szatraj K."/>
            <person name="Zielenkiewicz U."/>
            <person name="Pilsyk S."/>
            <person name="Malc E."/>
            <person name="Mieczkowski P."/>
            <person name="Kruszewska J.S."/>
            <person name="Biernat P."/>
            <person name="Pawlowska J."/>
        </authorList>
    </citation>
    <scope>NUCLEOTIDE SEQUENCE</scope>
    <source>
        <strain evidence="2">CBS 226.32</strain>
    </source>
</reference>
<dbReference type="GO" id="GO:0003676">
    <property type="term" value="F:nucleic acid binding"/>
    <property type="evidence" value="ECO:0007669"/>
    <property type="project" value="InterPro"/>
</dbReference>
<dbReference type="InterPro" id="IPR038717">
    <property type="entry name" value="Tc1-like_DDE_dom"/>
</dbReference>
<evidence type="ECO:0000313" key="2">
    <source>
        <dbReference type="EMBL" id="KAG2200892.1"/>
    </source>
</evidence>
<proteinExistence type="predicted"/>
<comment type="caution">
    <text evidence="2">The sequence shown here is derived from an EMBL/GenBank/DDBJ whole genome shotgun (WGS) entry which is preliminary data.</text>
</comment>
<dbReference type="Pfam" id="PF13358">
    <property type="entry name" value="DDE_3"/>
    <property type="match status" value="1"/>
</dbReference>